<dbReference type="RefSeq" id="WP_282587653.1">
    <property type="nucleotide sequence ID" value="NZ_JAMOIM010000023.1"/>
</dbReference>
<organism evidence="2 3">
    <name type="scientific">Lichenifustis flavocetrariae</name>
    <dbReference type="NCBI Taxonomy" id="2949735"/>
    <lineage>
        <taxon>Bacteria</taxon>
        <taxon>Pseudomonadati</taxon>
        <taxon>Pseudomonadota</taxon>
        <taxon>Alphaproteobacteria</taxon>
        <taxon>Hyphomicrobiales</taxon>
        <taxon>Lichenihabitantaceae</taxon>
        <taxon>Lichenifustis</taxon>
    </lineage>
</organism>
<comment type="caution">
    <text evidence="2">The sequence shown here is derived from an EMBL/GenBank/DDBJ whole genome shotgun (WGS) entry which is preliminary data.</text>
</comment>
<sequence>MATRCAPDIAYHTEGALKVGASREAIAGTLGIAVSMGPAPP</sequence>
<name>A0AA41Z6K2_9HYPH</name>
<dbReference type="AlphaFoldDB" id="A0AA41Z6K2"/>
<reference evidence="2" key="1">
    <citation type="submission" date="2022-05" db="EMBL/GenBank/DDBJ databases">
        <authorList>
            <person name="Pankratov T."/>
        </authorList>
    </citation>
    <scope>NUCLEOTIDE SEQUENCE</scope>
    <source>
        <strain evidence="2">BP6-180914</strain>
    </source>
</reference>
<accession>A0AA41Z6K2</accession>
<dbReference type="SUPFAM" id="SSF69118">
    <property type="entry name" value="AhpD-like"/>
    <property type="match status" value="1"/>
</dbReference>
<gene>
    <name evidence="2" type="ORF">M8523_25125</name>
</gene>
<keyword evidence="3" id="KW-1185">Reference proteome</keyword>
<dbReference type="EMBL" id="JAMOIM010000023">
    <property type="protein sequence ID" value="MCW6511275.1"/>
    <property type="molecule type" value="Genomic_DNA"/>
</dbReference>
<dbReference type="InterPro" id="IPR029032">
    <property type="entry name" value="AhpD-like"/>
</dbReference>
<evidence type="ECO:0000313" key="3">
    <source>
        <dbReference type="Proteomes" id="UP001165667"/>
    </source>
</evidence>
<proteinExistence type="predicted"/>
<dbReference type="InterPro" id="IPR003779">
    <property type="entry name" value="CMD-like"/>
</dbReference>
<dbReference type="Gene3D" id="1.20.1290.10">
    <property type="entry name" value="AhpD-like"/>
    <property type="match status" value="1"/>
</dbReference>
<feature type="domain" description="Carboxymuconolactone decarboxylase-like" evidence="1">
    <location>
        <begin position="2"/>
        <end position="37"/>
    </location>
</feature>
<dbReference type="Proteomes" id="UP001165667">
    <property type="component" value="Unassembled WGS sequence"/>
</dbReference>
<dbReference type="GO" id="GO:0051920">
    <property type="term" value="F:peroxiredoxin activity"/>
    <property type="evidence" value="ECO:0007669"/>
    <property type="project" value="InterPro"/>
</dbReference>
<dbReference type="Pfam" id="PF02627">
    <property type="entry name" value="CMD"/>
    <property type="match status" value="1"/>
</dbReference>
<evidence type="ECO:0000259" key="1">
    <source>
        <dbReference type="Pfam" id="PF02627"/>
    </source>
</evidence>
<evidence type="ECO:0000313" key="2">
    <source>
        <dbReference type="EMBL" id="MCW6511275.1"/>
    </source>
</evidence>
<protein>
    <submittedName>
        <fullName evidence="2">Carboxymuconolactone decarboxylase family protein</fullName>
    </submittedName>
</protein>